<protein>
    <recommendedName>
        <fullName evidence="3">DinB-like domain-containing protein</fullName>
    </recommendedName>
</protein>
<evidence type="ECO:0000313" key="1">
    <source>
        <dbReference type="EMBL" id="ETX04268.1"/>
    </source>
</evidence>
<organism evidence="1 2">
    <name type="scientific">Candidatus Entotheonella gemina</name>
    <dbReference type="NCBI Taxonomy" id="1429439"/>
    <lineage>
        <taxon>Bacteria</taxon>
        <taxon>Pseudomonadati</taxon>
        <taxon>Nitrospinota/Tectimicrobiota group</taxon>
        <taxon>Candidatus Tectimicrobiota</taxon>
        <taxon>Candidatus Entotheonellia</taxon>
        <taxon>Candidatus Entotheonellales</taxon>
        <taxon>Candidatus Entotheonellaceae</taxon>
        <taxon>Candidatus Entotheonella</taxon>
    </lineage>
</organism>
<gene>
    <name evidence="1" type="ORF">ETSY2_29755</name>
</gene>
<dbReference type="Pfam" id="PF04978">
    <property type="entry name" value="MST"/>
    <property type="match status" value="1"/>
</dbReference>
<evidence type="ECO:0008006" key="3">
    <source>
        <dbReference type="Google" id="ProtNLM"/>
    </source>
</evidence>
<comment type="caution">
    <text evidence="1">The sequence shown here is derived from an EMBL/GenBank/DDBJ whole genome shotgun (WGS) entry which is preliminary data.</text>
</comment>
<dbReference type="SUPFAM" id="SSF109854">
    <property type="entry name" value="DinB/YfiT-like putative metalloenzymes"/>
    <property type="match status" value="1"/>
</dbReference>
<dbReference type="Gene3D" id="1.20.120.450">
    <property type="entry name" value="dinb family like domain"/>
    <property type="match status" value="1"/>
</dbReference>
<dbReference type="AlphaFoldDB" id="W4M291"/>
<accession>W4M291</accession>
<name>W4M291_9BACT</name>
<proteinExistence type="predicted"/>
<keyword evidence="2" id="KW-1185">Reference proteome</keyword>
<sequence>MSIPASALLPFIHRALDDMVRILETLGDERVNQRPGLPQANSPYSIVTHCAGVTEYWLGHVLAKRPLNRDREAEFEAQGTVAQIRQVVRQLQQQIEVDLPPIAGDQPVGEPVDLHGDLQEHTQGEVLLHWYRELTQHLGQLELTRDILLHLPEQ</sequence>
<dbReference type="InterPro" id="IPR007061">
    <property type="entry name" value="MST-like"/>
</dbReference>
<reference evidence="1 2" key="1">
    <citation type="journal article" date="2014" name="Nature">
        <title>An environmental bacterial taxon with a large and distinct metabolic repertoire.</title>
        <authorList>
            <person name="Wilson M.C."/>
            <person name="Mori T."/>
            <person name="Ruckert C."/>
            <person name="Uria A.R."/>
            <person name="Helf M.J."/>
            <person name="Takada K."/>
            <person name="Gernert C."/>
            <person name="Steffens U.A."/>
            <person name="Heycke N."/>
            <person name="Schmitt S."/>
            <person name="Rinke C."/>
            <person name="Helfrich E.J."/>
            <person name="Brachmann A.O."/>
            <person name="Gurgui C."/>
            <person name="Wakimoto T."/>
            <person name="Kracht M."/>
            <person name="Crusemann M."/>
            <person name="Hentschel U."/>
            <person name="Abe I."/>
            <person name="Matsunaga S."/>
            <person name="Kalinowski J."/>
            <person name="Takeyama H."/>
            <person name="Piel J."/>
        </authorList>
    </citation>
    <scope>NUCLEOTIDE SEQUENCE [LARGE SCALE GENOMIC DNA]</scope>
    <source>
        <strain evidence="2">TSY2</strain>
    </source>
</reference>
<evidence type="ECO:0000313" key="2">
    <source>
        <dbReference type="Proteomes" id="UP000019140"/>
    </source>
</evidence>
<dbReference type="HOGENOM" id="CLU_1634066_0_0_7"/>
<dbReference type="Proteomes" id="UP000019140">
    <property type="component" value="Unassembled WGS sequence"/>
</dbReference>
<dbReference type="InterPro" id="IPR034660">
    <property type="entry name" value="DinB/YfiT-like"/>
</dbReference>
<dbReference type="EMBL" id="AZHX01001259">
    <property type="protein sequence ID" value="ETX04268.1"/>
    <property type="molecule type" value="Genomic_DNA"/>
</dbReference>